<gene>
    <name evidence="1" type="ORF">BECKFW1821B_GA0114236_105915</name>
</gene>
<accession>A0A450T2N6</accession>
<reference evidence="1" key="1">
    <citation type="submission" date="2019-02" db="EMBL/GenBank/DDBJ databases">
        <authorList>
            <person name="Gruber-Vodicka R. H."/>
            <person name="Seah K. B. B."/>
        </authorList>
    </citation>
    <scope>NUCLEOTIDE SEQUENCE</scope>
    <source>
        <strain evidence="1">BECK_BZ106</strain>
    </source>
</reference>
<sequence length="103" mass="12188">MGSLLLSLVLDHGIRMPECENYPRIFLESRFFVGLFPVVHFARREKVLFRAARKTYQCVPVYVLFAIRSCLGARFDSSFRCPVSWLFVRKLRRLSVIFRHDMT</sequence>
<proteinExistence type="predicted"/>
<protein>
    <submittedName>
        <fullName evidence="1">Uncharacterized protein</fullName>
    </submittedName>
</protein>
<name>A0A450T2N6_9GAMM</name>
<evidence type="ECO:0000313" key="1">
    <source>
        <dbReference type="EMBL" id="VFJ60753.1"/>
    </source>
</evidence>
<dbReference type="EMBL" id="CAADFD010000059">
    <property type="protein sequence ID" value="VFJ60753.1"/>
    <property type="molecule type" value="Genomic_DNA"/>
</dbReference>
<dbReference type="AlphaFoldDB" id="A0A450T2N6"/>
<organism evidence="1">
    <name type="scientific">Candidatus Kentrum sp. FW</name>
    <dbReference type="NCBI Taxonomy" id="2126338"/>
    <lineage>
        <taxon>Bacteria</taxon>
        <taxon>Pseudomonadati</taxon>
        <taxon>Pseudomonadota</taxon>
        <taxon>Gammaproteobacteria</taxon>
        <taxon>Candidatus Kentrum</taxon>
    </lineage>
</organism>